<dbReference type="InterPro" id="IPR050324">
    <property type="entry name" value="CDP-alcohol_PTase-I"/>
</dbReference>
<evidence type="ECO:0000256" key="16">
    <source>
        <dbReference type="NCBIfam" id="TIGR00560"/>
    </source>
</evidence>
<dbReference type="PROSITE" id="PS00379">
    <property type="entry name" value="CDP_ALCOHOL_P_TRANSF"/>
    <property type="match status" value="1"/>
</dbReference>
<evidence type="ECO:0000256" key="13">
    <source>
        <dbReference type="ARBA" id="ARBA00023209"/>
    </source>
</evidence>
<accession>A0A9D1NHT5</accession>
<comment type="function">
    <text evidence="1">This protein catalyzes the committed step to the synthesis of the acidic phospholipids.</text>
</comment>
<organism evidence="19 20">
    <name type="scientific">Candidatus Aphodoplasma excrementigallinarum</name>
    <dbReference type="NCBI Taxonomy" id="2840673"/>
    <lineage>
        <taxon>Bacteria</taxon>
        <taxon>Bacillati</taxon>
        <taxon>Bacillota</taxon>
        <taxon>Clostridia</taxon>
        <taxon>Eubacteriales</taxon>
        <taxon>Candidatus Aphodoplasma</taxon>
    </lineage>
</organism>
<name>A0A9D1NHT5_9FIRM</name>
<evidence type="ECO:0000256" key="5">
    <source>
        <dbReference type="ARBA" id="ARBA00013170"/>
    </source>
</evidence>
<dbReference type="PANTHER" id="PTHR14269:SF62">
    <property type="entry name" value="CDP-DIACYLGLYCEROL--GLYCEROL-3-PHOSPHATE 3-PHOSPHATIDYLTRANSFERASE 1, CHLOROPLASTIC"/>
    <property type="match status" value="1"/>
</dbReference>
<evidence type="ECO:0000256" key="11">
    <source>
        <dbReference type="ARBA" id="ARBA00023098"/>
    </source>
</evidence>
<reference evidence="19" key="1">
    <citation type="submission" date="2020-10" db="EMBL/GenBank/DDBJ databases">
        <authorList>
            <person name="Gilroy R."/>
        </authorList>
    </citation>
    <scope>NUCLEOTIDE SEQUENCE</scope>
    <source>
        <strain evidence="19">4920</strain>
    </source>
</reference>
<dbReference type="Gene3D" id="1.20.120.1760">
    <property type="match status" value="1"/>
</dbReference>
<protein>
    <recommendedName>
        <fullName evidence="6 16">CDP-diacylglycerol--glycerol-3-phosphate 3-phosphatidyltransferase</fullName>
        <ecNumber evidence="5 16">2.7.8.5</ecNumber>
    </recommendedName>
</protein>
<evidence type="ECO:0000313" key="20">
    <source>
        <dbReference type="Proteomes" id="UP000886743"/>
    </source>
</evidence>
<dbReference type="Proteomes" id="UP000886743">
    <property type="component" value="Unassembled WGS sequence"/>
</dbReference>
<dbReference type="Pfam" id="PF01066">
    <property type="entry name" value="CDP-OH_P_transf"/>
    <property type="match status" value="1"/>
</dbReference>
<feature type="transmembrane region" description="Helical" evidence="18">
    <location>
        <begin position="7"/>
        <end position="23"/>
    </location>
</feature>
<dbReference type="AlphaFoldDB" id="A0A9D1NHT5"/>
<keyword evidence="12 18" id="KW-0472">Membrane</keyword>
<evidence type="ECO:0000256" key="17">
    <source>
        <dbReference type="RuleBase" id="RU003750"/>
    </source>
</evidence>
<evidence type="ECO:0000256" key="15">
    <source>
        <dbReference type="ARBA" id="ARBA00048586"/>
    </source>
</evidence>
<evidence type="ECO:0000256" key="9">
    <source>
        <dbReference type="ARBA" id="ARBA00022692"/>
    </source>
</evidence>
<dbReference type="InterPro" id="IPR043130">
    <property type="entry name" value="CDP-OH_PTrfase_TM_dom"/>
</dbReference>
<evidence type="ECO:0000256" key="3">
    <source>
        <dbReference type="ARBA" id="ARBA00005042"/>
    </source>
</evidence>
<keyword evidence="13" id="KW-0594">Phospholipid biosynthesis</keyword>
<keyword evidence="7" id="KW-0444">Lipid biosynthesis</keyword>
<evidence type="ECO:0000256" key="18">
    <source>
        <dbReference type="SAM" id="Phobius"/>
    </source>
</evidence>
<comment type="pathway">
    <text evidence="3">Phospholipid metabolism; phosphatidylglycerol biosynthesis; phosphatidylglycerol from CDP-diacylglycerol: step 1/2.</text>
</comment>
<evidence type="ECO:0000256" key="2">
    <source>
        <dbReference type="ARBA" id="ARBA00004141"/>
    </source>
</evidence>
<keyword evidence="14" id="KW-1208">Phospholipid metabolism</keyword>
<reference evidence="19" key="2">
    <citation type="journal article" date="2021" name="PeerJ">
        <title>Extensive microbial diversity within the chicken gut microbiome revealed by metagenomics and culture.</title>
        <authorList>
            <person name="Gilroy R."/>
            <person name="Ravi A."/>
            <person name="Getino M."/>
            <person name="Pursley I."/>
            <person name="Horton D.L."/>
            <person name="Alikhan N.F."/>
            <person name="Baker D."/>
            <person name="Gharbi K."/>
            <person name="Hall N."/>
            <person name="Watson M."/>
            <person name="Adriaenssens E.M."/>
            <person name="Foster-Nyarko E."/>
            <person name="Jarju S."/>
            <person name="Secka A."/>
            <person name="Antonio M."/>
            <person name="Oren A."/>
            <person name="Chaudhuri R.R."/>
            <person name="La Ragione R."/>
            <person name="Hildebrand F."/>
            <person name="Pallen M.J."/>
        </authorList>
    </citation>
    <scope>NUCLEOTIDE SEQUENCE</scope>
    <source>
        <strain evidence="19">4920</strain>
    </source>
</reference>
<dbReference type="NCBIfam" id="TIGR00560">
    <property type="entry name" value="pgsA"/>
    <property type="match status" value="1"/>
</dbReference>
<evidence type="ECO:0000313" key="19">
    <source>
        <dbReference type="EMBL" id="HIV03330.1"/>
    </source>
</evidence>
<gene>
    <name evidence="19" type="primary">pgsA</name>
    <name evidence="19" type="ORF">IAC74_07120</name>
</gene>
<evidence type="ECO:0000256" key="12">
    <source>
        <dbReference type="ARBA" id="ARBA00023136"/>
    </source>
</evidence>
<comment type="catalytic activity">
    <reaction evidence="15">
        <text>a CDP-1,2-diacyl-sn-glycerol + sn-glycerol 3-phosphate = a 1,2-diacyl-sn-glycero-3-phospho-(1'-sn-glycero-3'-phosphate) + CMP + H(+)</text>
        <dbReference type="Rhea" id="RHEA:12593"/>
        <dbReference type="ChEBI" id="CHEBI:15378"/>
        <dbReference type="ChEBI" id="CHEBI:57597"/>
        <dbReference type="ChEBI" id="CHEBI:58332"/>
        <dbReference type="ChEBI" id="CHEBI:60110"/>
        <dbReference type="ChEBI" id="CHEBI:60377"/>
        <dbReference type="EC" id="2.7.8.5"/>
    </reaction>
</comment>
<evidence type="ECO:0000256" key="1">
    <source>
        <dbReference type="ARBA" id="ARBA00003973"/>
    </source>
</evidence>
<comment type="subcellular location">
    <subcellularLocation>
        <location evidence="2">Membrane</location>
        <topology evidence="2">Multi-pass membrane protein</topology>
    </subcellularLocation>
</comment>
<sequence length="183" mass="20238">MNTANRVTLIRIALIPVFLFFFLTDFIPYSNYIAVAVFLLAALTDSVDGHIARKYNQITDFGKFIDPLADKILVVSALVGMVQFGQISALAVIIIIAREFMVTGLRIVAISSGRVIAAAPSGKLKTVVQIVVITIVITAQPWVETTVYLDIVLECLIWLMVLITVYSGAEYLVKNRALIDYRK</sequence>
<evidence type="ECO:0000256" key="8">
    <source>
        <dbReference type="ARBA" id="ARBA00022679"/>
    </source>
</evidence>
<proteinExistence type="inferred from homology"/>
<keyword evidence="11" id="KW-0443">Lipid metabolism</keyword>
<dbReference type="GO" id="GO:0016020">
    <property type="term" value="C:membrane"/>
    <property type="evidence" value="ECO:0007669"/>
    <property type="project" value="UniProtKB-SubCell"/>
</dbReference>
<evidence type="ECO:0000256" key="4">
    <source>
        <dbReference type="ARBA" id="ARBA00010441"/>
    </source>
</evidence>
<dbReference type="InterPro" id="IPR048254">
    <property type="entry name" value="CDP_ALCOHOL_P_TRANSF_CS"/>
</dbReference>
<evidence type="ECO:0000256" key="6">
    <source>
        <dbReference type="ARBA" id="ARBA00014944"/>
    </source>
</evidence>
<evidence type="ECO:0000256" key="7">
    <source>
        <dbReference type="ARBA" id="ARBA00022516"/>
    </source>
</evidence>
<keyword evidence="10 18" id="KW-1133">Transmembrane helix</keyword>
<feature type="transmembrane region" description="Helical" evidence="18">
    <location>
        <begin position="72"/>
        <end position="97"/>
    </location>
</feature>
<dbReference type="GO" id="GO:0008444">
    <property type="term" value="F:CDP-diacylglycerol-glycerol-3-phosphate 3-phosphatidyltransferase activity"/>
    <property type="evidence" value="ECO:0007669"/>
    <property type="project" value="UniProtKB-UniRule"/>
</dbReference>
<dbReference type="PANTHER" id="PTHR14269">
    <property type="entry name" value="CDP-DIACYLGLYCEROL--GLYCEROL-3-PHOSPHATE 3-PHOSPHATIDYLTRANSFERASE-RELATED"/>
    <property type="match status" value="1"/>
</dbReference>
<comment type="similarity">
    <text evidence="4 17">Belongs to the CDP-alcohol phosphatidyltransferase class-I family.</text>
</comment>
<comment type="caution">
    <text evidence="19">The sequence shown here is derived from an EMBL/GenBank/DDBJ whole genome shotgun (WGS) entry which is preliminary data.</text>
</comment>
<dbReference type="GO" id="GO:0046474">
    <property type="term" value="P:glycerophospholipid biosynthetic process"/>
    <property type="evidence" value="ECO:0007669"/>
    <property type="project" value="TreeGrafter"/>
</dbReference>
<dbReference type="InterPro" id="IPR004570">
    <property type="entry name" value="Phosphatidylglycerol_P_synth"/>
</dbReference>
<dbReference type="PIRSF" id="PIRSF000847">
    <property type="entry name" value="Phos_ph_gly_syn"/>
    <property type="match status" value="1"/>
</dbReference>
<feature type="transmembrane region" description="Helical" evidence="18">
    <location>
        <begin position="151"/>
        <end position="173"/>
    </location>
</feature>
<dbReference type="InterPro" id="IPR000462">
    <property type="entry name" value="CDP-OH_P_trans"/>
</dbReference>
<keyword evidence="8 17" id="KW-0808">Transferase</keyword>
<evidence type="ECO:0000256" key="14">
    <source>
        <dbReference type="ARBA" id="ARBA00023264"/>
    </source>
</evidence>
<evidence type="ECO:0000256" key="10">
    <source>
        <dbReference type="ARBA" id="ARBA00022989"/>
    </source>
</evidence>
<keyword evidence="9 18" id="KW-0812">Transmembrane</keyword>
<dbReference type="EC" id="2.7.8.5" evidence="5 16"/>
<dbReference type="EMBL" id="DVOF01000210">
    <property type="protein sequence ID" value="HIV03330.1"/>
    <property type="molecule type" value="Genomic_DNA"/>
</dbReference>